<evidence type="ECO:0000256" key="6">
    <source>
        <dbReference type="ARBA" id="ARBA00023295"/>
    </source>
</evidence>
<dbReference type="SUPFAM" id="SSF51445">
    <property type="entry name" value="(Trans)glycosidases"/>
    <property type="match status" value="1"/>
</dbReference>
<evidence type="ECO:0000313" key="14">
    <source>
        <dbReference type="EMBL" id="KAK8016377.1"/>
    </source>
</evidence>
<comment type="subcellular location">
    <subcellularLocation>
        <location evidence="1">Secreted</location>
    </subcellularLocation>
</comment>
<feature type="signal peptide" evidence="12">
    <location>
        <begin position="1"/>
        <end position="18"/>
    </location>
</feature>
<keyword evidence="7" id="KW-0961">Cell wall biogenesis/degradation</keyword>
<dbReference type="EC" id="3.2.1.58" evidence="9"/>
<comment type="caution">
    <text evidence="14">The sequence shown here is derived from an EMBL/GenBank/DDBJ whole genome shotgun (WGS) entry which is preliminary data.</text>
</comment>
<keyword evidence="4 12" id="KW-0732">Signal</keyword>
<name>A0ABR1RNE3_9PEZI</name>
<evidence type="ECO:0000256" key="3">
    <source>
        <dbReference type="ARBA" id="ARBA00022525"/>
    </source>
</evidence>
<evidence type="ECO:0000256" key="8">
    <source>
        <dbReference type="ARBA" id="ARBA00036824"/>
    </source>
</evidence>
<dbReference type="Pfam" id="PF00150">
    <property type="entry name" value="Cellulase"/>
    <property type="match status" value="1"/>
</dbReference>
<evidence type="ECO:0000256" key="10">
    <source>
        <dbReference type="RuleBase" id="RU361153"/>
    </source>
</evidence>
<dbReference type="InterPro" id="IPR001547">
    <property type="entry name" value="Glyco_hydro_5"/>
</dbReference>
<dbReference type="Gene3D" id="3.20.20.80">
    <property type="entry name" value="Glycosidases"/>
    <property type="match status" value="1"/>
</dbReference>
<feature type="chain" id="PRO_5046694729" description="glucan 1,3-beta-glucosidase" evidence="12">
    <location>
        <begin position="19"/>
        <end position="418"/>
    </location>
</feature>
<feature type="region of interest" description="Disordered" evidence="11">
    <location>
        <begin position="16"/>
        <end position="49"/>
    </location>
</feature>
<dbReference type="PANTHER" id="PTHR31297:SF1">
    <property type="entry name" value="GLUCAN 1,3-BETA-GLUCOSIDASE I_II-RELATED"/>
    <property type="match status" value="1"/>
</dbReference>
<gene>
    <name evidence="14" type="ORF">PG993_014566</name>
</gene>
<evidence type="ECO:0000256" key="12">
    <source>
        <dbReference type="SAM" id="SignalP"/>
    </source>
</evidence>
<keyword evidence="6 10" id="KW-0326">Glycosidase</keyword>
<dbReference type="GO" id="GO:0016787">
    <property type="term" value="F:hydrolase activity"/>
    <property type="evidence" value="ECO:0007669"/>
    <property type="project" value="UniProtKB-KW"/>
</dbReference>
<proteinExistence type="inferred from homology"/>
<protein>
    <recommendedName>
        <fullName evidence="9">glucan 1,3-beta-glucosidase</fullName>
        <ecNumber evidence="9">3.2.1.58</ecNumber>
    </recommendedName>
</protein>
<comment type="catalytic activity">
    <reaction evidence="8">
        <text>Successive hydrolysis of beta-D-glucose units from the non-reducing ends of (1-&gt;3)-beta-D-glucans, releasing alpha-glucose.</text>
        <dbReference type="EC" id="3.2.1.58"/>
    </reaction>
</comment>
<evidence type="ECO:0000256" key="11">
    <source>
        <dbReference type="SAM" id="MobiDB-lite"/>
    </source>
</evidence>
<evidence type="ECO:0000259" key="13">
    <source>
        <dbReference type="Pfam" id="PF00150"/>
    </source>
</evidence>
<evidence type="ECO:0000256" key="1">
    <source>
        <dbReference type="ARBA" id="ARBA00004613"/>
    </source>
</evidence>
<sequence>MRLSTLLYSGLLAGAASAAPPPPSSHPSPPPPPRGPPAAAPPGPPGPPADEFLDWRTFKGNGANLGAWLAKEKTHDPIWWKSLGGAAAETPDEWTLCAVLGNNCSAVFEARYASFLNTSTIDQLASVGVNVLRVPTTYAAWIEVPGMQYHRGNQLKFLSTISNYAIEKYGMHVVIDLHSLPGGVNGLDIGETFGHMFWFNNQTNLDYSYAAIDAVLAFMKNSGHLNSFTLAPLNEAADNLDKFAMPEGLSQSSADWILKYMNGVFAKVEAVDPRIPVMLQDSFQGAAFWAQKFEPRRNLVMDVHVYYFAVPDAFANYLVPKICSQSRVVSADKKFPTFIGEWSIQALHNNSLAVPERKTLFDTQRFAWQRDASGGSFWNAVSYSVDPVEGEGIQEDYWSYVDLINAGVITKPNPSRFC</sequence>
<keyword evidence="5 10" id="KW-0378">Hydrolase</keyword>
<dbReference type="PANTHER" id="PTHR31297">
    <property type="entry name" value="GLUCAN ENDO-1,6-BETA-GLUCOSIDASE B"/>
    <property type="match status" value="1"/>
</dbReference>
<organism evidence="14 15">
    <name type="scientific">Apiospora rasikravindrae</name>
    <dbReference type="NCBI Taxonomy" id="990691"/>
    <lineage>
        <taxon>Eukaryota</taxon>
        <taxon>Fungi</taxon>
        <taxon>Dikarya</taxon>
        <taxon>Ascomycota</taxon>
        <taxon>Pezizomycotina</taxon>
        <taxon>Sordariomycetes</taxon>
        <taxon>Xylariomycetidae</taxon>
        <taxon>Amphisphaeriales</taxon>
        <taxon>Apiosporaceae</taxon>
        <taxon>Apiospora</taxon>
    </lineage>
</organism>
<dbReference type="Proteomes" id="UP001444661">
    <property type="component" value="Unassembled WGS sequence"/>
</dbReference>
<dbReference type="InterPro" id="IPR050386">
    <property type="entry name" value="Glycosyl_hydrolase_5"/>
</dbReference>
<evidence type="ECO:0000313" key="15">
    <source>
        <dbReference type="Proteomes" id="UP001444661"/>
    </source>
</evidence>
<evidence type="ECO:0000256" key="4">
    <source>
        <dbReference type="ARBA" id="ARBA00022729"/>
    </source>
</evidence>
<feature type="domain" description="Glycoside hydrolase family 5" evidence="13">
    <location>
        <begin position="116"/>
        <end position="358"/>
    </location>
</feature>
<reference evidence="14 15" key="1">
    <citation type="submission" date="2023-01" db="EMBL/GenBank/DDBJ databases">
        <title>Analysis of 21 Apiospora genomes using comparative genomics revels a genus with tremendous synthesis potential of carbohydrate active enzymes and secondary metabolites.</title>
        <authorList>
            <person name="Sorensen T."/>
        </authorList>
    </citation>
    <scope>NUCLEOTIDE SEQUENCE [LARGE SCALE GENOMIC DNA]</scope>
    <source>
        <strain evidence="14 15">CBS 33761</strain>
    </source>
</reference>
<feature type="compositionally biased region" description="Pro residues" evidence="11">
    <location>
        <begin position="19"/>
        <end position="48"/>
    </location>
</feature>
<evidence type="ECO:0000256" key="7">
    <source>
        <dbReference type="ARBA" id="ARBA00023316"/>
    </source>
</evidence>
<evidence type="ECO:0000256" key="5">
    <source>
        <dbReference type="ARBA" id="ARBA00022801"/>
    </source>
</evidence>
<dbReference type="EMBL" id="JAQQWK010000014">
    <property type="protein sequence ID" value="KAK8016377.1"/>
    <property type="molecule type" value="Genomic_DNA"/>
</dbReference>
<keyword evidence="3" id="KW-0964">Secreted</keyword>
<accession>A0ABR1RNE3</accession>
<evidence type="ECO:0000256" key="2">
    <source>
        <dbReference type="ARBA" id="ARBA00005641"/>
    </source>
</evidence>
<evidence type="ECO:0000256" key="9">
    <source>
        <dbReference type="ARBA" id="ARBA00038929"/>
    </source>
</evidence>
<dbReference type="InterPro" id="IPR017853">
    <property type="entry name" value="GH"/>
</dbReference>
<comment type="similarity">
    <text evidence="2 10">Belongs to the glycosyl hydrolase 5 (cellulase A) family.</text>
</comment>
<keyword evidence="15" id="KW-1185">Reference proteome</keyword>